<accession>A0A1W1UYJ0</accession>
<sequence length="43" mass="4485">MQLIDGGGKEVLSNGQTTKYGGVDLGKDLIEQLRLVCPAPGGR</sequence>
<reference evidence="1 2" key="1">
    <citation type="submission" date="2017-04" db="EMBL/GenBank/DDBJ databases">
        <authorList>
            <person name="Afonso C.L."/>
            <person name="Miller P.J."/>
            <person name="Scott M.A."/>
            <person name="Spackman E."/>
            <person name="Goraichik I."/>
            <person name="Dimitrov K.M."/>
            <person name="Suarez D.L."/>
            <person name="Swayne D.E."/>
        </authorList>
    </citation>
    <scope>NUCLEOTIDE SEQUENCE [LARGE SCALE GENOMIC DNA]</scope>
    <source>
        <strain evidence="1 2">KR-140</strain>
    </source>
</reference>
<dbReference type="EMBL" id="FWWU01000008">
    <property type="protein sequence ID" value="SMB86177.1"/>
    <property type="molecule type" value="Genomic_DNA"/>
</dbReference>
<evidence type="ECO:0000313" key="2">
    <source>
        <dbReference type="Proteomes" id="UP000192582"/>
    </source>
</evidence>
<dbReference type="RefSeq" id="WP_281255856.1">
    <property type="nucleotide sequence ID" value="NZ_FWWU01000008.1"/>
</dbReference>
<dbReference type="STRING" id="695939.SAMN00790413_03719"/>
<keyword evidence="2" id="KW-1185">Reference proteome</keyword>
<proteinExistence type="predicted"/>
<organism evidence="1 2">
    <name type="scientific">Deinococcus hopiensis KR-140</name>
    <dbReference type="NCBI Taxonomy" id="695939"/>
    <lineage>
        <taxon>Bacteria</taxon>
        <taxon>Thermotogati</taxon>
        <taxon>Deinococcota</taxon>
        <taxon>Deinococci</taxon>
        <taxon>Deinococcales</taxon>
        <taxon>Deinococcaceae</taxon>
        <taxon>Deinococcus</taxon>
    </lineage>
</organism>
<protein>
    <submittedName>
        <fullName evidence="1">Uncharacterized protein</fullName>
    </submittedName>
</protein>
<dbReference type="AlphaFoldDB" id="A0A1W1UYJ0"/>
<dbReference type="Proteomes" id="UP000192582">
    <property type="component" value="Unassembled WGS sequence"/>
</dbReference>
<gene>
    <name evidence="1" type="ORF">SAMN00790413_03719</name>
</gene>
<name>A0A1W1UYJ0_9DEIO</name>
<evidence type="ECO:0000313" key="1">
    <source>
        <dbReference type="EMBL" id="SMB86177.1"/>
    </source>
</evidence>